<sequence length="41" mass="4033">MKAVAFTVLLTTGLVWLGLGGAALLADAVTEALTTGMAGAR</sequence>
<reference evidence="1 2" key="1">
    <citation type="submission" date="2023-12" db="EMBL/GenBank/DDBJ databases">
        <title>Amycolatopsis sp. V23-08.</title>
        <authorList>
            <person name="Somphong A."/>
        </authorList>
    </citation>
    <scope>NUCLEOTIDE SEQUENCE [LARGE SCALE GENOMIC DNA]</scope>
    <source>
        <strain evidence="1 2">V23-08</strain>
    </source>
</reference>
<organism evidence="1 2">
    <name type="scientific">Amycolatopsis heterodermiae</name>
    <dbReference type="NCBI Taxonomy" id="3110235"/>
    <lineage>
        <taxon>Bacteria</taxon>
        <taxon>Bacillati</taxon>
        <taxon>Actinomycetota</taxon>
        <taxon>Actinomycetes</taxon>
        <taxon>Pseudonocardiales</taxon>
        <taxon>Pseudonocardiaceae</taxon>
        <taxon>Amycolatopsis</taxon>
    </lineage>
</organism>
<keyword evidence="2" id="KW-1185">Reference proteome</keyword>
<dbReference type="Proteomes" id="UP001304298">
    <property type="component" value="Unassembled WGS sequence"/>
</dbReference>
<protein>
    <submittedName>
        <fullName evidence="1">Uncharacterized protein</fullName>
    </submittedName>
</protein>
<gene>
    <name evidence="1" type="ORF">VA596_22570</name>
</gene>
<comment type="caution">
    <text evidence="1">The sequence shown here is derived from an EMBL/GenBank/DDBJ whole genome shotgun (WGS) entry which is preliminary data.</text>
</comment>
<evidence type="ECO:0000313" key="2">
    <source>
        <dbReference type="Proteomes" id="UP001304298"/>
    </source>
</evidence>
<dbReference type="EMBL" id="JAYFSI010000005">
    <property type="protein sequence ID" value="MEA5362339.1"/>
    <property type="molecule type" value="Genomic_DNA"/>
</dbReference>
<accession>A0ABU5R962</accession>
<proteinExistence type="predicted"/>
<dbReference type="RefSeq" id="WP_323329823.1">
    <property type="nucleotide sequence ID" value="NZ_JAYFSI010000005.1"/>
</dbReference>
<name>A0ABU5R962_9PSEU</name>
<evidence type="ECO:0000313" key="1">
    <source>
        <dbReference type="EMBL" id="MEA5362339.1"/>
    </source>
</evidence>